<keyword evidence="4 10" id="KW-0812">Transmembrane</keyword>
<evidence type="ECO:0000256" key="4">
    <source>
        <dbReference type="ARBA" id="ARBA00022692"/>
    </source>
</evidence>
<evidence type="ECO:0000256" key="1">
    <source>
        <dbReference type="ARBA" id="ARBA00004651"/>
    </source>
</evidence>
<feature type="transmembrane region" description="Helical" evidence="10">
    <location>
        <begin position="205"/>
        <end position="226"/>
    </location>
</feature>
<dbReference type="GO" id="GO:0098978">
    <property type="term" value="C:glutamatergic synapse"/>
    <property type="evidence" value="ECO:0007669"/>
    <property type="project" value="UniProtKB-ARBA"/>
</dbReference>
<feature type="transmembrane region" description="Helical" evidence="10">
    <location>
        <begin position="159"/>
        <end position="185"/>
    </location>
</feature>
<evidence type="ECO:0000313" key="12">
    <source>
        <dbReference type="RefSeq" id="XP_012695126.1"/>
    </source>
</evidence>
<dbReference type="GO" id="GO:0032279">
    <property type="term" value="C:asymmetric synapse"/>
    <property type="evidence" value="ECO:0007669"/>
    <property type="project" value="UniProtKB-ARBA"/>
</dbReference>
<dbReference type="RefSeq" id="XP_012695126.1">
    <property type="nucleotide sequence ID" value="XM_012839672.3"/>
</dbReference>
<evidence type="ECO:0000256" key="6">
    <source>
        <dbReference type="ARBA" id="ARBA00023018"/>
    </source>
</evidence>
<comment type="similarity">
    <text evidence="2">Belongs to the GSG1 family.</text>
</comment>
<dbReference type="GeneID" id="105910912"/>
<evidence type="ECO:0000256" key="2">
    <source>
        <dbReference type="ARBA" id="ARBA00007425"/>
    </source>
</evidence>
<evidence type="ECO:0000313" key="11">
    <source>
        <dbReference type="Proteomes" id="UP000515152"/>
    </source>
</evidence>
<dbReference type="AlphaFoldDB" id="A0A6P3WCI4"/>
<dbReference type="GO" id="GO:0010646">
    <property type="term" value="P:regulation of cell communication"/>
    <property type="evidence" value="ECO:0007669"/>
    <property type="project" value="UniProtKB-ARBA"/>
</dbReference>
<dbReference type="InterPro" id="IPR012478">
    <property type="entry name" value="GSG-1"/>
</dbReference>
<dbReference type="GO" id="GO:0005886">
    <property type="term" value="C:plasma membrane"/>
    <property type="evidence" value="ECO:0007669"/>
    <property type="project" value="UniProtKB-SubCell"/>
</dbReference>
<dbReference type="OrthoDB" id="10001768at2759"/>
<evidence type="ECO:0000256" key="9">
    <source>
        <dbReference type="ARBA" id="ARBA00073105"/>
    </source>
</evidence>
<dbReference type="KEGG" id="char:105910912"/>
<evidence type="ECO:0000256" key="10">
    <source>
        <dbReference type="SAM" id="Phobius"/>
    </source>
</evidence>
<keyword evidence="3" id="KW-1003">Cell membrane</keyword>
<dbReference type="Gene3D" id="1.20.140.150">
    <property type="match status" value="1"/>
</dbReference>
<comment type="subcellular location">
    <subcellularLocation>
        <location evidence="1">Cell membrane</location>
        <topology evidence="1">Multi-pass membrane protein</topology>
    </subcellularLocation>
    <subcellularLocation>
        <location evidence="8">Synapse</location>
    </subcellularLocation>
</comment>
<dbReference type="InterPro" id="IPR050579">
    <property type="entry name" value="PMP-22/EMP/MP20-like"/>
</dbReference>
<dbReference type="PANTHER" id="PTHR10671:SF92">
    <property type="entry name" value="GERM CELL-SPECIFIC GENE 1-LIKE PROTEIN ISOFORM X1"/>
    <property type="match status" value="1"/>
</dbReference>
<protein>
    <recommendedName>
        <fullName evidence="9">Germ cell-specific gene 1-like protein</fullName>
    </recommendedName>
</protein>
<name>A0A6P3WCI4_CLUHA</name>
<keyword evidence="6" id="KW-0770">Synapse</keyword>
<accession>A0A6P3WCI4</accession>
<evidence type="ECO:0000256" key="3">
    <source>
        <dbReference type="ARBA" id="ARBA00022475"/>
    </source>
</evidence>
<feature type="transmembrane region" description="Helical" evidence="10">
    <location>
        <begin position="118"/>
        <end position="139"/>
    </location>
</feature>
<evidence type="ECO:0000256" key="8">
    <source>
        <dbReference type="ARBA" id="ARBA00034103"/>
    </source>
</evidence>
<feature type="transmembrane region" description="Helical" evidence="10">
    <location>
        <begin position="12"/>
        <end position="32"/>
    </location>
</feature>
<proteinExistence type="inferred from homology"/>
<dbReference type="PANTHER" id="PTHR10671">
    <property type="entry name" value="EPITHELIAL MEMBRANE PROTEIN-RELATED"/>
    <property type="match status" value="1"/>
</dbReference>
<dbReference type="FunFam" id="1.20.140.150:FF:000005">
    <property type="entry name" value="Germ cell-specific gene 1-like"/>
    <property type="match status" value="1"/>
</dbReference>
<keyword evidence="7 10" id="KW-0472">Membrane</keyword>
<evidence type="ECO:0000256" key="7">
    <source>
        <dbReference type="ARBA" id="ARBA00023136"/>
    </source>
</evidence>
<organism evidence="11 12">
    <name type="scientific">Clupea harengus</name>
    <name type="common">Atlantic herring</name>
    <dbReference type="NCBI Taxonomy" id="7950"/>
    <lineage>
        <taxon>Eukaryota</taxon>
        <taxon>Metazoa</taxon>
        <taxon>Chordata</taxon>
        <taxon>Craniata</taxon>
        <taxon>Vertebrata</taxon>
        <taxon>Euteleostomi</taxon>
        <taxon>Actinopterygii</taxon>
        <taxon>Neopterygii</taxon>
        <taxon>Teleostei</taxon>
        <taxon>Clupei</taxon>
        <taxon>Clupeiformes</taxon>
        <taxon>Clupeoidei</taxon>
        <taxon>Clupeidae</taxon>
        <taxon>Clupea</taxon>
    </lineage>
</organism>
<keyword evidence="11" id="KW-1185">Reference proteome</keyword>
<dbReference type="Pfam" id="PF07803">
    <property type="entry name" value="GSG-1"/>
    <property type="match status" value="1"/>
</dbReference>
<reference evidence="12" key="1">
    <citation type="submission" date="2025-08" db="UniProtKB">
        <authorList>
            <consortium name="RefSeq"/>
        </authorList>
    </citation>
    <scope>IDENTIFICATION</scope>
</reference>
<dbReference type="GO" id="GO:0051049">
    <property type="term" value="P:regulation of transport"/>
    <property type="evidence" value="ECO:0007669"/>
    <property type="project" value="UniProtKB-ARBA"/>
</dbReference>
<keyword evidence="5 10" id="KW-1133">Transmembrane helix</keyword>
<gene>
    <name evidence="12" type="primary">LOC105910912</name>
</gene>
<sequence>MGLERGRRACLALTLNFVAFALAVTAVTTSFWCEGTRKVVKPFCTGPTTMKQSYCIRFNSSNLNDSRLVQYIYETGEEKFLMRKFHTGIWFSCEQSANMVGFTCRDFLDIAPERERGVLWLCIVTECLYISLLFIGGALMSIEMFHCCNMMNRLKLNAFAALCTALSGLFGMLAHMMFTTIFQLAVLLGPENWRPKTWDYSWSYLLAWASFATCMGSAVTALNRYTRTIIEFKFKRKQLEKNLRIKQKLLELDLPDQLHVWDTYLPSMPPVLELPGTGPPLPELPNTNGFKPPCGHADLLDLSGEMELTGEEEYF</sequence>
<dbReference type="Proteomes" id="UP000515152">
    <property type="component" value="Chromosome 1"/>
</dbReference>
<dbReference type="GO" id="GO:0023051">
    <property type="term" value="P:regulation of signaling"/>
    <property type="evidence" value="ECO:0007669"/>
    <property type="project" value="UniProtKB-ARBA"/>
</dbReference>
<evidence type="ECO:0000256" key="5">
    <source>
        <dbReference type="ARBA" id="ARBA00022989"/>
    </source>
</evidence>